<feature type="compositionally biased region" description="Basic and acidic residues" evidence="1">
    <location>
        <begin position="159"/>
        <end position="181"/>
    </location>
</feature>
<reference evidence="3 4" key="1">
    <citation type="journal article" date="2018" name="Elife">
        <title>Firefly genomes illuminate parallel origins of bioluminescence in beetles.</title>
        <authorList>
            <person name="Fallon T.R."/>
            <person name="Lower S.E."/>
            <person name="Chang C.H."/>
            <person name="Bessho-Uehara M."/>
            <person name="Martin G.J."/>
            <person name="Bewick A.J."/>
            <person name="Behringer M."/>
            <person name="Debat H.J."/>
            <person name="Wong I."/>
            <person name="Day J.C."/>
            <person name="Suvorov A."/>
            <person name="Silva C.J."/>
            <person name="Stanger-Hall K.F."/>
            <person name="Hall D.W."/>
            <person name="Schmitz R.J."/>
            <person name="Nelson D.R."/>
            <person name="Lewis S.M."/>
            <person name="Shigenobu S."/>
            <person name="Bybee S.M."/>
            <person name="Larracuente A.M."/>
            <person name="Oba Y."/>
            <person name="Weng J.K."/>
        </authorList>
    </citation>
    <scope>NUCLEOTIDE SEQUENCE [LARGE SCALE GENOMIC DNA]</scope>
    <source>
        <strain evidence="3">1611_PpyrPB1</strain>
        <tissue evidence="3">Whole body</tissue>
    </source>
</reference>
<evidence type="ECO:0000313" key="4">
    <source>
        <dbReference type="Proteomes" id="UP000327044"/>
    </source>
</evidence>
<dbReference type="Proteomes" id="UP000327044">
    <property type="component" value="Unassembled WGS sequence"/>
</dbReference>
<keyword evidence="4" id="KW-1185">Reference proteome</keyword>
<feature type="signal peptide" evidence="2">
    <location>
        <begin position="1"/>
        <end position="17"/>
    </location>
</feature>
<sequence length="296" mass="33984">MIVHLLITLLFVTTVLCIPSLSISSDGDYIRKHKDDNLGAHHNAKYASAHGADGFRSGAEDSYSKQRESGGYAAIDEDKNHHLDTGNYADQNFNKHEGGSHANAASKSSQRKGHHNSGFHNTYHKDESSNKSSYYDENDEEGGNEHEKSHSGAHGVLKTSDDERGHYDDSYKQRENYEKNKHAAGRRRLKSAEDNVNYNHDKVYADNDHFDKVRDGTHDRVSSDYYRDKHYHPGHGHRVLYDTFDHPDKSTITIYEDPHVHPDRLHHERHHRDGHDLDDVHLRVVPSHARFDYDDY</sequence>
<dbReference type="InParanoid" id="A0A5N4AP39"/>
<accession>A0A5N4AP39</accession>
<organism evidence="3 4">
    <name type="scientific">Photinus pyralis</name>
    <name type="common">Common eastern firefly</name>
    <name type="synonym">Lampyris pyralis</name>
    <dbReference type="NCBI Taxonomy" id="7054"/>
    <lineage>
        <taxon>Eukaryota</taxon>
        <taxon>Metazoa</taxon>
        <taxon>Ecdysozoa</taxon>
        <taxon>Arthropoda</taxon>
        <taxon>Hexapoda</taxon>
        <taxon>Insecta</taxon>
        <taxon>Pterygota</taxon>
        <taxon>Neoptera</taxon>
        <taxon>Endopterygota</taxon>
        <taxon>Coleoptera</taxon>
        <taxon>Polyphaga</taxon>
        <taxon>Elateriformia</taxon>
        <taxon>Elateroidea</taxon>
        <taxon>Lampyridae</taxon>
        <taxon>Lampyrinae</taxon>
        <taxon>Photinus</taxon>
    </lineage>
</organism>
<dbReference type="AlphaFoldDB" id="A0A5N4AP39"/>
<dbReference type="InterPro" id="IPR031959">
    <property type="entry name" value="DUF4779"/>
</dbReference>
<evidence type="ECO:0000313" key="3">
    <source>
        <dbReference type="EMBL" id="KAB0799071.1"/>
    </source>
</evidence>
<evidence type="ECO:0000256" key="2">
    <source>
        <dbReference type="SAM" id="SignalP"/>
    </source>
</evidence>
<proteinExistence type="predicted"/>
<feature type="region of interest" description="Disordered" evidence="1">
    <location>
        <begin position="75"/>
        <end position="194"/>
    </location>
</feature>
<comment type="caution">
    <text evidence="3">The sequence shown here is derived from an EMBL/GenBank/DDBJ whole genome shotgun (WGS) entry which is preliminary data.</text>
</comment>
<name>A0A5N4AP39_PHOPY</name>
<dbReference type="OrthoDB" id="6620482at2759"/>
<keyword evidence="2" id="KW-0732">Signal</keyword>
<evidence type="ECO:0000256" key="1">
    <source>
        <dbReference type="SAM" id="MobiDB-lite"/>
    </source>
</evidence>
<dbReference type="EMBL" id="VVIM01000005">
    <property type="protein sequence ID" value="KAB0799071.1"/>
    <property type="molecule type" value="Genomic_DNA"/>
</dbReference>
<protein>
    <submittedName>
        <fullName evidence="3">Uncharacterized protein</fullName>
    </submittedName>
</protein>
<feature type="chain" id="PRO_5024298689" evidence="2">
    <location>
        <begin position="18"/>
        <end position="296"/>
    </location>
</feature>
<dbReference type="Pfam" id="PF16009">
    <property type="entry name" value="DUF4779"/>
    <property type="match status" value="1"/>
</dbReference>
<gene>
    <name evidence="3" type="ORF">PPYR_06951</name>
</gene>